<dbReference type="PANTHER" id="PTHR12849:SF0">
    <property type="entry name" value="LARIAT DEBRANCHING ENZYME"/>
    <property type="match status" value="1"/>
</dbReference>
<keyword evidence="6" id="KW-0507">mRNA processing</keyword>
<dbReference type="Pfam" id="PF05011">
    <property type="entry name" value="DBR1"/>
    <property type="match status" value="1"/>
</dbReference>
<dbReference type="OMA" id="PLKYWEN"/>
<evidence type="ECO:0000256" key="12">
    <source>
        <dbReference type="ARBA" id="ARBA00023242"/>
    </source>
</evidence>
<keyword evidence="9" id="KW-0862">Zinc</keyword>
<keyword evidence="7" id="KW-0479">Metal-binding</keyword>
<evidence type="ECO:0000256" key="3">
    <source>
        <dbReference type="ARBA" id="ARBA00001954"/>
    </source>
</evidence>
<feature type="domain" description="Lariat debranching enzyme C-terminal" evidence="13">
    <location>
        <begin position="347"/>
        <end position="492"/>
    </location>
</feature>
<dbReference type="CDD" id="cd00844">
    <property type="entry name" value="MPP_Dbr1_N"/>
    <property type="match status" value="1"/>
</dbReference>
<comment type="cofactor">
    <cofactor evidence="2">
        <name>Zn(2+)</name>
        <dbReference type="ChEBI" id="CHEBI:29105"/>
    </cofactor>
</comment>
<dbReference type="InterPro" id="IPR029052">
    <property type="entry name" value="Metallo-depent_PP-like"/>
</dbReference>
<evidence type="ECO:0000256" key="4">
    <source>
        <dbReference type="ARBA" id="ARBA00004123"/>
    </source>
</evidence>
<dbReference type="OrthoDB" id="407609at2759"/>
<dbReference type="GO" id="GO:0046872">
    <property type="term" value="F:metal ion binding"/>
    <property type="evidence" value="ECO:0007669"/>
    <property type="project" value="UniProtKB-KW"/>
</dbReference>
<dbReference type="Proteomes" id="UP000070444">
    <property type="component" value="Unassembled WGS sequence"/>
</dbReference>
<evidence type="ECO:0000256" key="6">
    <source>
        <dbReference type="ARBA" id="ARBA00022664"/>
    </source>
</evidence>
<evidence type="ECO:0000256" key="5">
    <source>
        <dbReference type="ARBA" id="ARBA00006045"/>
    </source>
</evidence>
<dbReference type="GO" id="GO:0005634">
    <property type="term" value="C:nucleus"/>
    <property type="evidence" value="ECO:0007669"/>
    <property type="project" value="UniProtKB-SubCell"/>
</dbReference>
<evidence type="ECO:0000256" key="9">
    <source>
        <dbReference type="ARBA" id="ARBA00022833"/>
    </source>
</evidence>
<evidence type="ECO:0000256" key="10">
    <source>
        <dbReference type="ARBA" id="ARBA00023004"/>
    </source>
</evidence>
<dbReference type="AlphaFoldDB" id="A0A137NZZ2"/>
<accession>A0A137NZZ2</accession>
<evidence type="ECO:0000256" key="8">
    <source>
        <dbReference type="ARBA" id="ARBA00022801"/>
    </source>
</evidence>
<dbReference type="InterPro" id="IPR041816">
    <property type="entry name" value="Dbr1_N"/>
</dbReference>
<keyword evidence="15" id="KW-1185">Reference proteome</keyword>
<evidence type="ECO:0000259" key="13">
    <source>
        <dbReference type="SMART" id="SM01124"/>
    </source>
</evidence>
<dbReference type="InterPro" id="IPR007708">
    <property type="entry name" value="DBR1_C"/>
</dbReference>
<evidence type="ECO:0000313" key="15">
    <source>
        <dbReference type="Proteomes" id="UP000070444"/>
    </source>
</evidence>
<comment type="cofactor">
    <cofactor evidence="3">
        <name>Fe(2+)</name>
        <dbReference type="ChEBI" id="CHEBI:29033"/>
    </cofactor>
</comment>
<sequence>MVKKSIRIAVFGCGHGKLDDMYSSLDPSKGIMPPDLVIINGDFQAIRNSLDLNSMSVPQKYRELGDFPKYYSGEKKAPYLTLVIGGNHEASNYMSELSYGGWLAPNIYYLGLSNVIEFGGIRIGGWSGIYNYGSYLKGYMESFPYNSNDIRSIYHTREFQFHKLNHFTSPLDIFISHDWPNGITDYGNVNQLLRFKPFFKDDISRGRLGSPPSMDLLKSLRPKWWFGSHLHCRFTATVNHKPLESEQLGMSVNNEDEINLDELEPSANQSKLQVKNDDEIDLDGEDEVINIPQVIKNEDEIDLDDENDEVIHIPQQINNSNVDEIDLDEDSATEPRNAKRFKSPITTPKQINTNQTTQFLALDKCLPRRQFMEIVEIPLTDPSTNTDQKLQLEYNLEWLAIVKAFNELTPTRPTQSKLRFKEKEIKEQIGRNFTTLEQATKLGSFDKVIPQNFSQIAPTQSNYSNAVSNGPVVYPNPQTSTYCDKLGILNKFL</sequence>
<protein>
    <submittedName>
        <fullName evidence="14">DBR1-domain-containing protein</fullName>
    </submittedName>
</protein>
<dbReference type="PANTHER" id="PTHR12849">
    <property type="entry name" value="RNA LARIAT DEBRANCHING ENZYME"/>
    <property type="match status" value="1"/>
</dbReference>
<keyword evidence="8" id="KW-0378">Hydrolase</keyword>
<evidence type="ECO:0000256" key="7">
    <source>
        <dbReference type="ARBA" id="ARBA00022723"/>
    </source>
</evidence>
<comment type="cofactor">
    <cofactor evidence="1">
        <name>Mn(2+)</name>
        <dbReference type="ChEBI" id="CHEBI:29035"/>
    </cofactor>
</comment>
<dbReference type="InterPro" id="IPR004843">
    <property type="entry name" value="Calcineurin-like_PHP"/>
</dbReference>
<dbReference type="GO" id="GO:0008419">
    <property type="term" value="F:RNA lariat debranching enzyme activity"/>
    <property type="evidence" value="ECO:0007669"/>
    <property type="project" value="TreeGrafter"/>
</dbReference>
<evidence type="ECO:0000256" key="11">
    <source>
        <dbReference type="ARBA" id="ARBA00023211"/>
    </source>
</evidence>
<dbReference type="GO" id="GO:0000398">
    <property type="term" value="P:mRNA splicing, via spliceosome"/>
    <property type="evidence" value="ECO:0007669"/>
    <property type="project" value="TreeGrafter"/>
</dbReference>
<keyword evidence="12" id="KW-0539">Nucleus</keyword>
<evidence type="ECO:0000313" key="14">
    <source>
        <dbReference type="EMBL" id="KXN68386.1"/>
    </source>
</evidence>
<comment type="similarity">
    <text evidence="5">Belongs to the lariat debranching enzyme family.</text>
</comment>
<comment type="subcellular location">
    <subcellularLocation>
        <location evidence="4">Nucleus</location>
    </subcellularLocation>
</comment>
<keyword evidence="11" id="KW-0464">Manganese</keyword>
<organism evidence="14 15">
    <name type="scientific">Conidiobolus coronatus (strain ATCC 28846 / CBS 209.66 / NRRL 28638)</name>
    <name type="common">Delacroixia coronata</name>
    <dbReference type="NCBI Taxonomy" id="796925"/>
    <lineage>
        <taxon>Eukaryota</taxon>
        <taxon>Fungi</taxon>
        <taxon>Fungi incertae sedis</taxon>
        <taxon>Zoopagomycota</taxon>
        <taxon>Entomophthoromycotina</taxon>
        <taxon>Entomophthoromycetes</taxon>
        <taxon>Entomophthorales</taxon>
        <taxon>Ancylistaceae</taxon>
        <taxon>Conidiobolus</taxon>
    </lineage>
</organism>
<dbReference type="SUPFAM" id="SSF56300">
    <property type="entry name" value="Metallo-dependent phosphatases"/>
    <property type="match status" value="1"/>
</dbReference>
<evidence type="ECO:0000256" key="2">
    <source>
        <dbReference type="ARBA" id="ARBA00001947"/>
    </source>
</evidence>
<keyword evidence="10" id="KW-0408">Iron</keyword>
<dbReference type="Pfam" id="PF00149">
    <property type="entry name" value="Metallophos"/>
    <property type="match status" value="1"/>
</dbReference>
<dbReference type="STRING" id="796925.A0A137NZZ2"/>
<dbReference type="SMART" id="SM01124">
    <property type="entry name" value="DBR1"/>
    <property type="match status" value="1"/>
</dbReference>
<name>A0A137NZZ2_CONC2</name>
<evidence type="ECO:0000256" key="1">
    <source>
        <dbReference type="ARBA" id="ARBA00001936"/>
    </source>
</evidence>
<proteinExistence type="inferred from homology"/>
<reference evidence="14 15" key="1">
    <citation type="journal article" date="2015" name="Genome Biol. Evol.">
        <title>Phylogenomic analyses indicate that early fungi evolved digesting cell walls of algal ancestors of land plants.</title>
        <authorList>
            <person name="Chang Y."/>
            <person name="Wang S."/>
            <person name="Sekimoto S."/>
            <person name="Aerts A.L."/>
            <person name="Choi C."/>
            <person name="Clum A."/>
            <person name="LaButti K.M."/>
            <person name="Lindquist E.A."/>
            <person name="Yee Ngan C."/>
            <person name="Ohm R.A."/>
            <person name="Salamov A.A."/>
            <person name="Grigoriev I.V."/>
            <person name="Spatafora J.W."/>
            <person name="Berbee M.L."/>
        </authorList>
    </citation>
    <scope>NUCLEOTIDE SEQUENCE [LARGE SCALE GENOMIC DNA]</scope>
    <source>
        <strain evidence="14 15">NRRL 28638</strain>
    </source>
</reference>
<gene>
    <name evidence="14" type="ORF">CONCODRAFT_76059</name>
</gene>
<dbReference type="EMBL" id="KQ964578">
    <property type="protein sequence ID" value="KXN68386.1"/>
    <property type="molecule type" value="Genomic_DNA"/>
</dbReference>